<dbReference type="InParanoid" id="D8PSK7"/>
<dbReference type="SUPFAM" id="SSF82199">
    <property type="entry name" value="SET domain"/>
    <property type="match status" value="1"/>
</dbReference>
<protein>
    <recommendedName>
        <fullName evidence="4">SET domain-containing protein</fullName>
    </recommendedName>
</protein>
<dbReference type="FunCoup" id="D8PSK7">
    <property type="interactions" value="110"/>
</dbReference>
<evidence type="ECO:0000313" key="5">
    <source>
        <dbReference type="EMBL" id="EFJ00352.1"/>
    </source>
</evidence>
<keyword evidence="2" id="KW-0808">Transferase</keyword>
<dbReference type="GO" id="GO:0016279">
    <property type="term" value="F:protein-lysine N-methyltransferase activity"/>
    <property type="evidence" value="ECO:0007669"/>
    <property type="project" value="InterPro"/>
</dbReference>
<organism evidence="6">
    <name type="scientific">Schizophyllum commune (strain H4-8 / FGSC 9210)</name>
    <name type="common">Split gill fungus</name>
    <dbReference type="NCBI Taxonomy" id="578458"/>
    <lineage>
        <taxon>Eukaryota</taxon>
        <taxon>Fungi</taxon>
        <taxon>Dikarya</taxon>
        <taxon>Basidiomycota</taxon>
        <taxon>Agaricomycotina</taxon>
        <taxon>Agaricomycetes</taxon>
        <taxon>Agaricomycetidae</taxon>
        <taxon>Agaricales</taxon>
        <taxon>Schizophyllaceae</taxon>
        <taxon>Schizophyllum</taxon>
    </lineage>
</organism>
<dbReference type="HOGENOM" id="CLU_041939_2_1_1"/>
<reference evidence="5 6" key="1">
    <citation type="journal article" date="2010" name="Nat. Biotechnol.">
        <title>Genome sequence of the model mushroom Schizophyllum commune.</title>
        <authorList>
            <person name="Ohm R.A."/>
            <person name="de Jong J.F."/>
            <person name="Lugones L.G."/>
            <person name="Aerts A."/>
            <person name="Kothe E."/>
            <person name="Stajich J.E."/>
            <person name="de Vries R.P."/>
            <person name="Record E."/>
            <person name="Levasseur A."/>
            <person name="Baker S.E."/>
            <person name="Bartholomew K.A."/>
            <person name="Coutinho P.M."/>
            <person name="Erdmann S."/>
            <person name="Fowler T.J."/>
            <person name="Gathman A.C."/>
            <person name="Lombard V."/>
            <person name="Henrissat B."/>
            <person name="Knabe N."/>
            <person name="Kuees U."/>
            <person name="Lilly W.W."/>
            <person name="Lindquist E."/>
            <person name="Lucas S."/>
            <person name="Magnuson J.K."/>
            <person name="Piumi F."/>
            <person name="Raudaskoski M."/>
            <person name="Salamov A."/>
            <person name="Schmutz J."/>
            <person name="Schwarze F.W.M.R."/>
            <person name="vanKuyk P.A."/>
            <person name="Horton J.S."/>
            <person name="Grigoriev I.V."/>
            <person name="Woesten H.A.B."/>
        </authorList>
    </citation>
    <scope>NUCLEOTIDE SEQUENCE [LARGE SCALE GENOMIC DNA]</scope>
    <source>
        <strain evidence="6">H4-8 / FGSC 9210</strain>
    </source>
</reference>
<dbReference type="PROSITE" id="PS50280">
    <property type="entry name" value="SET"/>
    <property type="match status" value="1"/>
</dbReference>
<keyword evidence="1" id="KW-0489">Methyltransferase</keyword>
<proteinExistence type="predicted"/>
<dbReference type="PANTHER" id="PTHR13271">
    <property type="entry name" value="UNCHARACTERIZED PUTATIVE METHYLTRANSFERASE"/>
    <property type="match status" value="1"/>
</dbReference>
<dbReference type="Proteomes" id="UP000007431">
    <property type="component" value="Unassembled WGS sequence"/>
</dbReference>
<feature type="domain" description="SET" evidence="4">
    <location>
        <begin position="26"/>
        <end position="253"/>
    </location>
</feature>
<evidence type="ECO:0000256" key="3">
    <source>
        <dbReference type="ARBA" id="ARBA00022691"/>
    </source>
</evidence>
<dbReference type="GO" id="GO:0032259">
    <property type="term" value="P:methylation"/>
    <property type="evidence" value="ECO:0007669"/>
    <property type="project" value="UniProtKB-KW"/>
</dbReference>
<evidence type="ECO:0000259" key="4">
    <source>
        <dbReference type="PROSITE" id="PS50280"/>
    </source>
</evidence>
<dbReference type="InterPro" id="IPR046341">
    <property type="entry name" value="SET_dom_sf"/>
</dbReference>
<dbReference type="Gene3D" id="3.90.1410.10">
    <property type="entry name" value="set domain protein methyltransferase, domain 1"/>
    <property type="match status" value="1"/>
</dbReference>
<dbReference type="EMBL" id="GL377303">
    <property type="protein sequence ID" value="EFJ00352.1"/>
    <property type="molecule type" value="Genomic_DNA"/>
</dbReference>
<keyword evidence="3" id="KW-0949">S-adenosyl-L-methionine</keyword>
<dbReference type="CDD" id="cd19177">
    <property type="entry name" value="SET_SETD4"/>
    <property type="match status" value="1"/>
</dbReference>
<dbReference type="STRING" id="578458.D8PSK7"/>
<accession>D8PSK7</accession>
<gene>
    <name evidence="5" type="ORF">SCHCODRAFT_65993</name>
</gene>
<dbReference type="InterPro" id="IPR044429">
    <property type="entry name" value="SETD4_SET"/>
</dbReference>
<dbReference type="PANTHER" id="PTHR13271:SF47">
    <property type="entry name" value="ACTIN-HISTIDINE N-METHYLTRANSFERASE"/>
    <property type="match status" value="1"/>
</dbReference>
<evidence type="ECO:0000256" key="2">
    <source>
        <dbReference type="ARBA" id="ARBA00022679"/>
    </source>
</evidence>
<dbReference type="OMA" id="ISHMKDE"/>
<evidence type="ECO:0000256" key="1">
    <source>
        <dbReference type="ARBA" id="ARBA00022603"/>
    </source>
</evidence>
<evidence type="ECO:0000313" key="6">
    <source>
        <dbReference type="Proteomes" id="UP000007431"/>
    </source>
</evidence>
<dbReference type="VEuPathDB" id="FungiDB:SCHCODRAFT_02017009"/>
<dbReference type="InterPro" id="IPR050600">
    <property type="entry name" value="SETD3_SETD6_MTase"/>
</dbReference>
<name>D8PSK7_SCHCM</name>
<sequence length="433" mass="49422">MAGRDMEQRRWERLITWLRNRGMQADGLKVERRPRSDGGYGLFTRDACAPKEVLFTIPSTALLNIKTLRPLYPSWAQKLSATQLISLHLCRHRPVADGESSDPAFGPYISTLPRDFSFHPLTWLVEEEGLQYRVLLDHLPTAVSRDLKDLEMRFSSDWVVCQEHLHDVSRTESDYLWAWLNVNTRCMYYRVKLSASDPDNMALCPVMDFANHRPEGPHMQPRPTKEFPARANMSFAAPEAYTDAGEELYFSYGPHCNRKLFVEYGFALRGANGEVDVDDLVERTMRGRADGKLLQELLENEGYWGDWTIHSSPEPNISFRLLAAMRLLSLPTSQPPASPDELSSTARQPLGFEQWQQTLYGSRDCLPADIEEQCRISVMQLAEKIKARASDALAALDQVDWDGPVYVLNTVKVLWEEERDVADAVLSCNLPLW</sequence>
<dbReference type="eggNOG" id="KOG1337">
    <property type="taxonomic scope" value="Eukaryota"/>
</dbReference>
<keyword evidence="6" id="KW-1185">Reference proteome</keyword>
<dbReference type="InterPro" id="IPR001214">
    <property type="entry name" value="SET_dom"/>
</dbReference>
<dbReference type="AlphaFoldDB" id="D8PSK7"/>